<feature type="non-terminal residue" evidence="1">
    <location>
        <position position="1"/>
    </location>
</feature>
<evidence type="ECO:0000313" key="1">
    <source>
        <dbReference type="EMBL" id="KGK32343.1"/>
    </source>
</evidence>
<dbReference type="Proteomes" id="UP000029867">
    <property type="component" value="Unassembled WGS sequence"/>
</dbReference>
<sequence>SRLSEEKCQLS</sequence>
<evidence type="ECO:0000313" key="2">
    <source>
        <dbReference type="EMBL" id="KGK32354.1"/>
    </source>
</evidence>
<evidence type="ECO:0000313" key="3">
    <source>
        <dbReference type="Proteomes" id="UP000029867"/>
    </source>
</evidence>
<gene>
    <name evidence="2" type="ORF">JL09_g7039</name>
    <name evidence="1" type="ORF">JL09_g7050</name>
</gene>
<accession>A0A099NI15</accession>
<dbReference type="HOGENOM" id="CLU_3437943_0_0_1"/>
<reference evidence="3" key="1">
    <citation type="journal article" date="2014" name="Microb. Cell Fact.">
        <title>Exploiting Issatchenkia orientalis SD108 for succinic acid production.</title>
        <authorList>
            <person name="Xiao H."/>
            <person name="Shao Z."/>
            <person name="Jiang Y."/>
            <person name="Dole S."/>
            <person name="Zhao H."/>
        </authorList>
    </citation>
    <scope>NUCLEOTIDE SEQUENCE [LARGE SCALE GENOMIC DNA]</scope>
    <source>
        <strain evidence="3">SD108</strain>
    </source>
</reference>
<protein>
    <submittedName>
        <fullName evidence="1">Uncharacterized protein</fullName>
    </submittedName>
</protein>
<proteinExistence type="predicted"/>
<reference evidence="1" key="2">
    <citation type="submission" date="2014-08" db="EMBL/GenBank/DDBJ databases">
        <title>Exploiting Issatchenkia orientalis SD108 for Succinic Acid Production.</title>
        <authorList>
            <person name="Xiao H."/>
            <person name="Shao Z."/>
            <person name="Jiang Y."/>
            <person name="Dole S."/>
            <person name="Zhao H."/>
        </authorList>
    </citation>
    <scope>NUCLEOTIDE SEQUENCE [LARGE SCALE GENOMIC DNA]</scope>
    <source>
        <strain evidence="1">SD108</strain>
    </source>
</reference>
<name>A0A099NI15_PICKU</name>
<comment type="caution">
    <text evidence="1">The sequence shown here is derived from an EMBL/GenBank/DDBJ whole genome shotgun (WGS) entry which is preliminary data.</text>
</comment>
<dbReference type="EMBL" id="JQFK01002388">
    <property type="protein sequence ID" value="KGK32343.1"/>
    <property type="molecule type" value="Genomic_DNA"/>
</dbReference>
<organism evidence="1 3">
    <name type="scientific">Pichia kudriavzevii</name>
    <name type="common">Yeast</name>
    <name type="synonym">Issatchenkia orientalis</name>
    <dbReference type="NCBI Taxonomy" id="4909"/>
    <lineage>
        <taxon>Eukaryota</taxon>
        <taxon>Fungi</taxon>
        <taxon>Dikarya</taxon>
        <taxon>Ascomycota</taxon>
        <taxon>Saccharomycotina</taxon>
        <taxon>Pichiomycetes</taxon>
        <taxon>Pichiales</taxon>
        <taxon>Pichiaceae</taxon>
        <taxon>Pichia</taxon>
    </lineage>
</organism>
<dbReference type="EMBL" id="JQFK01002377">
    <property type="protein sequence ID" value="KGK32354.1"/>
    <property type="molecule type" value="Genomic_DNA"/>
</dbReference>